<keyword evidence="3" id="KW-0479">Metal-binding</keyword>
<dbReference type="Pfam" id="PF00149">
    <property type="entry name" value="Metallophos"/>
    <property type="match status" value="1"/>
</dbReference>
<dbReference type="GO" id="GO:0009245">
    <property type="term" value="P:lipid A biosynthetic process"/>
    <property type="evidence" value="ECO:0007669"/>
    <property type="project" value="TreeGrafter"/>
</dbReference>
<evidence type="ECO:0000256" key="5">
    <source>
        <dbReference type="ARBA" id="ARBA00023136"/>
    </source>
</evidence>
<dbReference type="InterPro" id="IPR004843">
    <property type="entry name" value="Calcineurin-like_PHP"/>
</dbReference>
<keyword evidence="5" id="KW-0472">Membrane</keyword>
<dbReference type="CDD" id="cd07398">
    <property type="entry name" value="MPP_YbbF-LpxH"/>
    <property type="match status" value="1"/>
</dbReference>
<evidence type="ECO:0000256" key="2">
    <source>
        <dbReference type="ARBA" id="ARBA00022519"/>
    </source>
</evidence>
<dbReference type="GO" id="GO:0008758">
    <property type="term" value="F:UDP-2,3-diacylglucosamine hydrolase activity"/>
    <property type="evidence" value="ECO:0007669"/>
    <property type="project" value="TreeGrafter"/>
</dbReference>
<dbReference type="PANTHER" id="PTHR34990:SF1">
    <property type="entry name" value="UDP-2,3-DIACYLGLUCOSAMINE HYDROLASE"/>
    <property type="match status" value="1"/>
</dbReference>
<evidence type="ECO:0000313" key="8">
    <source>
        <dbReference type="EMBL" id="PKQ70788.1"/>
    </source>
</evidence>
<dbReference type="OrthoDB" id="9802481at2"/>
<dbReference type="SUPFAM" id="SSF56300">
    <property type="entry name" value="Metallo-dependent phosphatases"/>
    <property type="match status" value="1"/>
</dbReference>
<sequence length="265" mass="31461">MSNFSTNITLQAGKKIYFASDFHLGVRNSQKREQKICDFLEQISQDAQIIFLLGDIFDFWFEYKHAIPKGFIRFQAKLVEILDRNIPVVFFTGNHDMWLFDYFTKELGIPIFRKPIEISINEKTFLIGHGDGLGPGDTKYKILKKIFANRLCQWLFRQIHPDWGIALAQFWSKHSRLQSEKKGAEKFLGDDEWLWIYCKEQETLKHRDFYIFGHRHLPLFLPVGENARYVNTGEWIYHHTYATFDGENVELLAWQKAEKWQNVMI</sequence>
<keyword evidence="1" id="KW-1003">Cell membrane</keyword>
<dbReference type="Gene3D" id="3.60.21.10">
    <property type="match status" value="1"/>
</dbReference>
<dbReference type="RefSeq" id="WP_101357403.1">
    <property type="nucleotide sequence ID" value="NZ_NKXO01000002.1"/>
</dbReference>
<dbReference type="AlphaFoldDB" id="A0A2N3IKK2"/>
<evidence type="ECO:0000256" key="3">
    <source>
        <dbReference type="ARBA" id="ARBA00022723"/>
    </source>
</evidence>
<keyword evidence="9" id="KW-1185">Reference proteome</keyword>
<evidence type="ECO:0000313" key="9">
    <source>
        <dbReference type="Proteomes" id="UP000233387"/>
    </source>
</evidence>
<reference evidence="8 9" key="1">
    <citation type="submission" date="2017-06" db="EMBL/GenBank/DDBJ databases">
        <title>Raineya orbicola gen. nov., sp. nov. a slightly thermophilic bacterium of the phylum Bacteroidetes and the description of Raineyaceae fam. nov.</title>
        <authorList>
            <person name="Albuquerque L."/>
            <person name="Polonia A.R.M."/>
            <person name="Barroso C."/>
            <person name="Froufe H.J.C."/>
            <person name="Lage O."/>
            <person name="Lobo-Da-Cunha A."/>
            <person name="Egas C."/>
            <person name="Da Costa M.S."/>
        </authorList>
    </citation>
    <scope>NUCLEOTIDE SEQUENCE [LARGE SCALE GENOMIC DNA]</scope>
    <source>
        <strain evidence="8 9">SPSPC-11</strain>
    </source>
</reference>
<dbReference type="InterPro" id="IPR029052">
    <property type="entry name" value="Metallo-depent_PP-like"/>
</dbReference>
<accession>A0A2N3IKK2</accession>
<keyword evidence="4" id="KW-0378">Hydrolase</keyword>
<keyword evidence="2" id="KW-0997">Cell inner membrane</keyword>
<name>A0A2N3IKK2_9BACT</name>
<organism evidence="8 9">
    <name type="scientific">Raineya orbicola</name>
    <dbReference type="NCBI Taxonomy" id="2016530"/>
    <lineage>
        <taxon>Bacteria</taxon>
        <taxon>Pseudomonadati</taxon>
        <taxon>Bacteroidota</taxon>
        <taxon>Cytophagia</taxon>
        <taxon>Cytophagales</taxon>
        <taxon>Raineyaceae</taxon>
        <taxon>Raineya</taxon>
    </lineage>
</organism>
<evidence type="ECO:0000256" key="1">
    <source>
        <dbReference type="ARBA" id="ARBA00022475"/>
    </source>
</evidence>
<dbReference type="GO" id="GO:0016020">
    <property type="term" value="C:membrane"/>
    <property type="evidence" value="ECO:0007669"/>
    <property type="project" value="GOC"/>
</dbReference>
<protein>
    <submittedName>
        <fullName evidence="8">Calcineurin-like phosphoesterase superfamily domain</fullName>
    </submittedName>
</protein>
<dbReference type="PANTHER" id="PTHR34990">
    <property type="entry name" value="UDP-2,3-DIACYLGLUCOSAMINE HYDROLASE-RELATED"/>
    <property type="match status" value="1"/>
</dbReference>
<dbReference type="EMBL" id="NKXO01000002">
    <property type="protein sequence ID" value="PKQ70788.1"/>
    <property type="molecule type" value="Genomic_DNA"/>
</dbReference>
<keyword evidence="6" id="KW-0464">Manganese</keyword>
<evidence type="ECO:0000259" key="7">
    <source>
        <dbReference type="Pfam" id="PF00149"/>
    </source>
</evidence>
<comment type="caution">
    <text evidence="8">The sequence shown here is derived from an EMBL/GenBank/DDBJ whole genome shotgun (WGS) entry which is preliminary data.</text>
</comment>
<dbReference type="Proteomes" id="UP000233387">
    <property type="component" value="Unassembled WGS sequence"/>
</dbReference>
<proteinExistence type="predicted"/>
<evidence type="ECO:0000256" key="6">
    <source>
        <dbReference type="ARBA" id="ARBA00023211"/>
    </source>
</evidence>
<evidence type="ECO:0000256" key="4">
    <source>
        <dbReference type="ARBA" id="ARBA00022801"/>
    </source>
</evidence>
<dbReference type="GO" id="GO:0046872">
    <property type="term" value="F:metal ion binding"/>
    <property type="evidence" value="ECO:0007669"/>
    <property type="project" value="UniProtKB-KW"/>
</dbReference>
<dbReference type="InterPro" id="IPR043461">
    <property type="entry name" value="LpxH-like"/>
</dbReference>
<gene>
    <name evidence="8" type="ORF">Rain11_0134</name>
</gene>
<feature type="domain" description="Calcineurin-like phosphoesterase" evidence="7">
    <location>
        <begin position="15"/>
        <end position="217"/>
    </location>
</feature>